<gene>
    <name evidence="1" type="ORF">P8A18_08315</name>
</gene>
<sequence length="75" mass="8659">MYAVLTLLGLLLGAIVLLIAKLTLQQRRRRTENFDGQQIERHHSAEIRDIRAANRSIAVHNRLVDGGNDYRPRKR</sequence>
<organism evidence="1 2">
    <name type="scientific">Streptomyces castrisilvae</name>
    <dbReference type="NCBI Taxonomy" id="3033811"/>
    <lineage>
        <taxon>Bacteria</taxon>
        <taxon>Bacillati</taxon>
        <taxon>Actinomycetota</taxon>
        <taxon>Actinomycetes</taxon>
        <taxon>Kitasatosporales</taxon>
        <taxon>Streptomycetaceae</taxon>
        <taxon>Streptomyces</taxon>
    </lineage>
</organism>
<evidence type="ECO:0000313" key="1">
    <source>
        <dbReference type="EMBL" id="WLQ33456.1"/>
    </source>
</evidence>
<dbReference type="RefSeq" id="WP_306053154.1">
    <property type="nucleotide sequence ID" value="NZ_CP120997.1"/>
</dbReference>
<protein>
    <recommendedName>
        <fullName evidence="3">Secreted protein</fullName>
    </recommendedName>
</protein>
<dbReference type="Proteomes" id="UP001239522">
    <property type="component" value="Chromosome"/>
</dbReference>
<keyword evidence="2" id="KW-1185">Reference proteome</keyword>
<reference evidence="1 2" key="1">
    <citation type="submission" date="2023-03" db="EMBL/GenBank/DDBJ databases">
        <title>Isolation and description of six Streptomyces strains from soil environments, able to metabolize different microbial glucans.</title>
        <authorList>
            <person name="Widen T."/>
            <person name="Larsbrink J."/>
        </authorList>
    </citation>
    <scope>NUCLEOTIDE SEQUENCE [LARGE SCALE GENOMIC DNA]</scope>
    <source>
        <strain evidence="1 2">Mut1</strain>
    </source>
</reference>
<accession>A0ABY9HG03</accession>
<dbReference type="EMBL" id="CP120997">
    <property type="protein sequence ID" value="WLQ33456.1"/>
    <property type="molecule type" value="Genomic_DNA"/>
</dbReference>
<name>A0ABY9HG03_9ACTN</name>
<proteinExistence type="predicted"/>
<evidence type="ECO:0000313" key="2">
    <source>
        <dbReference type="Proteomes" id="UP001239522"/>
    </source>
</evidence>
<evidence type="ECO:0008006" key="3">
    <source>
        <dbReference type="Google" id="ProtNLM"/>
    </source>
</evidence>